<organism evidence="1 2">
    <name type="scientific">Oceanobacillus profundus</name>
    <dbReference type="NCBI Taxonomy" id="372463"/>
    <lineage>
        <taxon>Bacteria</taxon>
        <taxon>Bacillati</taxon>
        <taxon>Bacillota</taxon>
        <taxon>Bacilli</taxon>
        <taxon>Bacillales</taxon>
        <taxon>Bacillaceae</taxon>
        <taxon>Oceanobacillus</taxon>
    </lineage>
</organism>
<accession>A0A417Y950</accession>
<dbReference type="InterPro" id="IPR020139">
    <property type="entry name" value="DUF2642"/>
</dbReference>
<name>A0A417Y950_9BACI</name>
<dbReference type="OrthoDB" id="2439488at2"/>
<evidence type="ECO:0000313" key="1">
    <source>
        <dbReference type="EMBL" id="RHW29243.1"/>
    </source>
</evidence>
<dbReference type="Proteomes" id="UP000285456">
    <property type="component" value="Unassembled WGS sequence"/>
</dbReference>
<protein>
    <submittedName>
        <fullName evidence="1">DUF2642 domain-containing protein</fullName>
    </submittedName>
</protein>
<dbReference type="EMBL" id="QWEH01000034">
    <property type="protein sequence ID" value="RHW29243.1"/>
    <property type="molecule type" value="Genomic_DNA"/>
</dbReference>
<keyword evidence="2" id="KW-1185">Reference proteome</keyword>
<reference evidence="1 2" key="1">
    <citation type="journal article" date="2007" name="Int. J. Syst. Evol. Microbiol.">
        <title>Oceanobacillus profundus sp. nov., isolated from a deep-sea sediment core.</title>
        <authorList>
            <person name="Kim Y.G."/>
            <person name="Choi D.H."/>
            <person name="Hyun S."/>
            <person name="Cho B.C."/>
        </authorList>
    </citation>
    <scope>NUCLEOTIDE SEQUENCE [LARGE SCALE GENOMIC DNA]</scope>
    <source>
        <strain evidence="1 2">DSM 18246</strain>
    </source>
</reference>
<dbReference type="RefSeq" id="WP_095313134.1">
    <property type="nucleotide sequence ID" value="NZ_PHUT01000014.1"/>
</dbReference>
<proteinExistence type="predicted"/>
<evidence type="ECO:0000313" key="2">
    <source>
        <dbReference type="Proteomes" id="UP000285456"/>
    </source>
</evidence>
<comment type="caution">
    <text evidence="1">The sequence shown here is derived from an EMBL/GenBank/DDBJ whole genome shotgun (WGS) entry which is preliminary data.</text>
</comment>
<dbReference type="AlphaFoldDB" id="A0A417Y950"/>
<dbReference type="Pfam" id="PF10842">
    <property type="entry name" value="DUF2642"/>
    <property type="match status" value="1"/>
</dbReference>
<gene>
    <name evidence="1" type="ORF">D1B32_23235</name>
</gene>
<sequence>MNEKWNLSDPYVYQALTGFQNKSLAVQTTHGSVRGILKKVMPDHIVIQMGGSPFYVRTAQIIWFQQLKGE</sequence>